<feature type="domain" description="LysR substrate-binding" evidence="4">
    <location>
        <begin position="2"/>
        <end position="134"/>
    </location>
</feature>
<dbReference type="PANTHER" id="PTHR30118:SF15">
    <property type="entry name" value="TRANSCRIPTIONAL REGULATORY PROTEIN"/>
    <property type="match status" value="1"/>
</dbReference>
<dbReference type="SUPFAM" id="SSF53850">
    <property type="entry name" value="Periplasmic binding protein-like II"/>
    <property type="match status" value="1"/>
</dbReference>
<reference evidence="5 6" key="1">
    <citation type="submission" date="2014-02" db="EMBL/GenBank/DDBJ databases">
        <title>The small core and large imbalanced accessory genome model reveals a collaborative survival strategy of Sorangium cellulosum strains in nature.</title>
        <authorList>
            <person name="Han K."/>
            <person name="Peng R."/>
            <person name="Blom J."/>
            <person name="Li Y.-Z."/>
        </authorList>
    </citation>
    <scope>NUCLEOTIDE SEQUENCE [LARGE SCALE GENOMIC DNA]</scope>
    <source>
        <strain evidence="5 6">So0157-18</strain>
    </source>
</reference>
<evidence type="ECO:0000313" key="5">
    <source>
        <dbReference type="EMBL" id="KYF59863.1"/>
    </source>
</evidence>
<keyword evidence="3" id="KW-0804">Transcription</keyword>
<protein>
    <recommendedName>
        <fullName evidence="4">LysR substrate-binding domain-containing protein</fullName>
    </recommendedName>
</protein>
<keyword evidence="1" id="KW-0805">Transcription regulation</keyword>
<proteinExistence type="predicted"/>
<name>A0A150PWA0_SORCE</name>
<evidence type="ECO:0000256" key="2">
    <source>
        <dbReference type="ARBA" id="ARBA00023125"/>
    </source>
</evidence>
<dbReference type="EMBL" id="JELX01001164">
    <property type="protein sequence ID" value="KYF59863.1"/>
    <property type="molecule type" value="Genomic_DNA"/>
</dbReference>
<comment type="caution">
    <text evidence="5">The sequence shown here is derived from an EMBL/GenBank/DDBJ whole genome shotgun (WGS) entry which is preliminary data.</text>
</comment>
<dbReference type="Proteomes" id="UP000075604">
    <property type="component" value="Unassembled WGS sequence"/>
</dbReference>
<dbReference type="PANTHER" id="PTHR30118">
    <property type="entry name" value="HTH-TYPE TRANSCRIPTIONAL REGULATOR LEUO-RELATED"/>
    <property type="match status" value="1"/>
</dbReference>
<dbReference type="GO" id="GO:0003677">
    <property type="term" value="F:DNA binding"/>
    <property type="evidence" value="ECO:0007669"/>
    <property type="project" value="UniProtKB-KW"/>
</dbReference>
<evidence type="ECO:0000256" key="1">
    <source>
        <dbReference type="ARBA" id="ARBA00023015"/>
    </source>
</evidence>
<dbReference type="CDD" id="cd08417">
    <property type="entry name" value="PBP2_Nitroaromatics_like"/>
    <property type="match status" value="1"/>
</dbReference>
<gene>
    <name evidence="5" type="ORF">BE04_42075</name>
</gene>
<keyword evidence="2" id="KW-0238">DNA-binding</keyword>
<organism evidence="5 6">
    <name type="scientific">Sorangium cellulosum</name>
    <name type="common">Polyangium cellulosum</name>
    <dbReference type="NCBI Taxonomy" id="56"/>
    <lineage>
        <taxon>Bacteria</taxon>
        <taxon>Pseudomonadati</taxon>
        <taxon>Myxococcota</taxon>
        <taxon>Polyangia</taxon>
        <taxon>Polyangiales</taxon>
        <taxon>Polyangiaceae</taxon>
        <taxon>Sorangium</taxon>
    </lineage>
</organism>
<accession>A0A150PWA0</accession>
<dbReference type="InterPro" id="IPR050389">
    <property type="entry name" value="LysR-type_TF"/>
</dbReference>
<evidence type="ECO:0000256" key="3">
    <source>
        <dbReference type="ARBA" id="ARBA00023163"/>
    </source>
</evidence>
<dbReference type="GO" id="GO:0006355">
    <property type="term" value="P:regulation of DNA-templated transcription"/>
    <property type="evidence" value="ECO:0007669"/>
    <property type="project" value="InterPro"/>
</dbReference>
<dbReference type="InterPro" id="IPR037402">
    <property type="entry name" value="YidZ_PBP2"/>
</dbReference>
<evidence type="ECO:0000313" key="6">
    <source>
        <dbReference type="Proteomes" id="UP000075604"/>
    </source>
</evidence>
<dbReference type="Pfam" id="PF03466">
    <property type="entry name" value="LysR_substrate"/>
    <property type="match status" value="1"/>
</dbReference>
<dbReference type="Gene3D" id="3.40.190.10">
    <property type="entry name" value="Periplasmic binding protein-like II"/>
    <property type="match status" value="2"/>
</dbReference>
<dbReference type="InterPro" id="IPR005119">
    <property type="entry name" value="LysR_subst-bd"/>
</dbReference>
<evidence type="ECO:0000259" key="4">
    <source>
        <dbReference type="Pfam" id="PF03466"/>
    </source>
</evidence>
<sequence length="143" mass="15782">MPPSLRQLRLPDERFVTLMREGHPAASRRLTLERYLELGHVLIAPHGMPGSLVDRALEAVGRRRRVVAQVQHFVTVPFLLAASDLVVTCPATVAAPFGLRATRPPVELGLDRASAVWHERAHDDPGHRWLRARLAGIGATSRA</sequence>
<dbReference type="AlphaFoldDB" id="A0A150PWA0"/>